<organism evidence="5 6">
    <name type="scientific">Agrilutibacter solisilvae</name>
    <dbReference type="NCBI Taxonomy" id="2763317"/>
    <lineage>
        <taxon>Bacteria</taxon>
        <taxon>Pseudomonadati</taxon>
        <taxon>Pseudomonadota</taxon>
        <taxon>Gammaproteobacteria</taxon>
        <taxon>Lysobacterales</taxon>
        <taxon>Lysobacteraceae</taxon>
        <taxon>Agrilutibacter</taxon>
    </lineage>
</organism>
<dbReference type="InterPro" id="IPR003661">
    <property type="entry name" value="HisK_dim/P_dom"/>
</dbReference>
<dbReference type="Proteomes" id="UP000639274">
    <property type="component" value="Chromosome"/>
</dbReference>
<dbReference type="EMBL" id="CP071518">
    <property type="protein sequence ID" value="QSX79103.1"/>
    <property type="molecule type" value="Genomic_DNA"/>
</dbReference>
<evidence type="ECO:0000313" key="5">
    <source>
        <dbReference type="EMBL" id="QSX79103.1"/>
    </source>
</evidence>
<evidence type="ECO:0000256" key="2">
    <source>
        <dbReference type="ARBA" id="ARBA00012438"/>
    </source>
</evidence>
<comment type="catalytic activity">
    <reaction evidence="1">
        <text>ATP + protein L-histidine = ADP + protein N-phospho-L-histidine.</text>
        <dbReference type="EC" id="2.7.13.3"/>
    </reaction>
</comment>
<protein>
    <recommendedName>
        <fullName evidence="2">histidine kinase</fullName>
        <ecNumber evidence="2">2.7.13.3</ecNumber>
    </recommendedName>
</protein>
<dbReference type="EC" id="2.7.13.3" evidence="2"/>
<feature type="domain" description="Signal transduction histidine kinase dimerisation/phosphoacceptor" evidence="4">
    <location>
        <begin position="2"/>
        <end position="68"/>
    </location>
</feature>
<dbReference type="CDD" id="cd00082">
    <property type="entry name" value="HisKA"/>
    <property type="match status" value="1"/>
</dbReference>
<dbReference type="KEGG" id="lsf:I8J32_004155"/>
<gene>
    <name evidence="5" type="ORF">I8J32_004155</name>
</gene>
<keyword evidence="5" id="KW-0418">Kinase</keyword>
<keyword evidence="6" id="KW-1185">Reference proteome</keyword>
<dbReference type="GO" id="GO:0000155">
    <property type="term" value="F:phosphorelay sensor kinase activity"/>
    <property type="evidence" value="ECO:0007669"/>
    <property type="project" value="InterPro"/>
</dbReference>
<keyword evidence="5" id="KW-0808">Transferase</keyword>
<dbReference type="SMART" id="SM00388">
    <property type="entry name" value="HisKA"/>
    <property type="match status" value="1"/>
</dbReference>
<dbReference type="PANTHER" id="PTHR43547">
    <property type="entry name" value="TWO-COMPONENT HISTIDINE KINASE"/>
    <property type="match status" value="1"/>
</dbReference>
<proteinExistence type="predicted"/>
<evidence type="ECO:0000256" key="3">
    <source>
        <dbReference type="ARBA" id="ARBA00022553"/>
    </source>
</evidence>
<accession>A0A975ATA9</accession>
<evidence type="ECO:0000313" key="6">
    <source>
        <dbReference type="Proteomes" id="UP000639274"/>
    </source>
</evidence>
<dbReference type="RefSeq" id="WP_200614931.1">
    <property type="nucleotide sequence ID" value="NZ_CP071518.1"/>
</dbReference>
<dbReference type="SUPFAM" id="SSF47384">
    <property type="entry name" value="Homodimeric domain of signal transducing histidine kinase"/>
    <property type="match status" value="1"/>
</dbReference>
<evidence type="ECO:0000259" key="4">
    <source>
        <dbReference type="SMART" id="SM00388"/>
    </source>
</evidence>
<evidence type="ECO:0000256" key="1">
    <source>
        <dbReference type="ARBA" id="ARBA00000085"/>
    </source>
</evidence>
<dbReference type="AlphaFoldDB" id="A0A975ATA9"/>
<keyword evidence="3" id="KW-0597">Phosphoprotein</keyword>
<dbReference type="Pfam" id="PF00512">
    <property type="entry name" value="HisKA"/>
    <property type="match status" value="1"/>
</dbReference>
<name>A0A975ATA9_9GAMM</name>
<dbReference type="InterPro" id="IPR036097">
    <property type="entry name" value="HisK_dim/P_sf"/>
</dbReference>
<reference evidence="5 6" key="1">
    <citation type="submission" date="2021-03" db="EMBL/GenBank/DDBJ databases">
        <title>Lysobacter sp. nov. isolated from soil of gangwondo yeongwol, south Korea.</title>
        <authorList>
            <person name="Kim K.R."/>
            <person name="Kim K.H."/>
            <person name="Jeon C.O."/>
        </authorList>
    </citation>
    <scope>NUCLEOTIDE SEQUENCE [LARGE SCALE GENOMIC DNA]</scope>
    <source>
        <strain evidence="5 6">R19</strain>
    </source>
</reference>
<dbReference type="PANTHER" id="PTHR43547:SF2">
    <property type="entry name" value="HYBRID SIGNAL TRANSDUCTION HISTIDINE KINASE C"/>
    <property type="match status" value="1"/>
</dbReference>
<dbReference type="Gene3D" id="1.10.287.130">
    <property type="match status" value="1"/>
</dbReference>
<sequence>MSHADWFGRVAHDLRNPLAPLQTAAYLLRCGDIGAEEQARMLEVVERQGVRLAAMIDELADGLRAEYGRLLGPMTETDVGTLAVLAANGNDAAPVQQPDESAPLRMRADDSRLIQMLRTLRELRLSPDEVLPAPLIVERQGATVRLERHLACPPELLAHPARLLEAPLPARLCEDGLGLQLPIAAAIAQAHGGRLDVAEQDGMLVLTAQLPLEA</sequence>